<dbReference type="AlphaFoldDB" id="A0A4R4D520"/>
<dbReference type="Proteomes" id="UP000295023">
    <property type="component" value="Unassembled WGS sequence"/>
</dbReference>
<gene>
    <name evidence="2" type="ORF">EXY23_21460</name>
</gene>
<organism evidence="2 3">
    <name type="scientific">Roseicella aquatilis</name>
    <dbReference type="NCBI Taxonomy" id="2527868"/>
    <lineage>
        <taxon>Bacteria</taxon>
        <taxon>Pseudomonadati</taxon>
        <taxon>Pseudomonadota</taxon>
        <taxon>Alphaproteobacteria</taxon>
        <taxon>Acetobacterales</taxon>
        <taxon>Roseomonadaceae</taxon>
        <taxon>Roseicella</taxon>
    </lineage>
</organism>
<reference evidence="2 3" key="1">
    <citation type="submission" date="2019-03" db="EMBL/GenBank/DDBJ databases">
        <title>Paracraurococcus aquatilis NE82 genome sequence.</title>
        <authorList>
            <person name="Zhao Y."/>
            <person name="Du Z."/>
        </authorList>
    </citation>
    <scope>NUCLEOTIDE SEQUENCE [LARGE SCALE GENOMIC DNA]</scope>
    <source>
        <strain evidence="2 3">NE82</strain>
    </source>
</reference>
<dbReference type="EMBL" id="SKBM01000027">
    <property type="protein sequence ID" value="TCZ55386.1"/>
    <property type="molecule type" value="Genomic_DNA"/>
</dbReference>
<evidence type="ECO:0000256" key="1">
    <source>
        <dbReference type="SAM" id="MobiDB-lite"/>
    </source>
</evidence>
<feature type="compositionally biased region" description="Pro residues" evidence="1">
    <location>
        <begin position="35"/>
        <end position="44"/>
    </location>
</feature>
<protein>
    <submittedName>
        <fullName evidence="2">Uncharacterized protein</fullName>
    </submittedName>
</protein>
<name>A0A4R4D520_9PROT</name>
<evidence type="ECO:0000313" key="2">
    <source>
        <dbReference type="EMBL" id="TCZ55386.1"/>
    </source>
</evidence>
<feature type="region of interest" description="Disordered" evidence="1">
    <location>
        <begin position="24"/>
        <end position="47"/>
    </location>
</feature>
<sequence>MVTPIAEDFAAIRARLMEIRAAEKPCAEPAAGQPGPEPAPPVPAGPQDFYSWLMGGGLWAPG</sequence>
<comment type="caution">
    <text evidence="2">The sequence shown here is derived from an EMBL/GenBank/DDBJ whole genome shotgun (WGS) entry which is preliminary data.</text>
</comment>
<keyword evidence="3" id="KW-1185">Reference proteome</keyword>
<accession>A0A4R4D520</accession>
<dbReference type="RefSeq" id="WP_132294492.1">
    <property type="nucleotide sequence ID" value="NZ_SKBM01000027.1"/>
</dbReference>
<proteinExistence type="predicted"/>
<evidence type="ECO:0000313" key="3">
    <source>
        <dbReference type="Proteomes" id="UP000295023"/>
    </source>
</evidence>